<feature type="region of interest" description="Disordered" evidence="5">
    <location>
        <begin position="492"/>
        <end position="523"/>
    </location>
</feature>
<dbReference type="InterPro" id="IPR000917">
    <property type="entry name" value="Sulfatase_N"/>
</dbReference>
<keyword evidence="8" id="KW-1185">Reference proteome</keyword>
<dbReference type="InterPro" id="IPR050738">
    <property type="entry name" value="Sulfatase"/>
</dbReference>
<keyword evidence="2" id="KW-0479">Metal-binding</keyword>
<dbReference type="GO" id="GO:0046872">
    <property type="term" value="F:metal ion binding"/>
    <property type="evidence" value="ECO:0007669"/>
    <property type="project" value="UniProtKB-KW"/>
</dbReference>
<dbReference type="EMBL" id="FNTX01000002">
    <property type="protein sequence ID" value="SEE61366.1"/>
    <property type="molecule type" value="Genomic_DNA"/>
</dbReference>
<feature type="domain" description="Sulfatase N-terminal" evidence="6">
    <location>
        <begin position="7"/>
        <end position="390"/>
    </location>
</feature>
<comment type="similarity">
    <text evidence="1">Belongs to the sulfatase family.</text>
</comment>
<gene>
    <name evidence="7" type="ORF">SAMN04488554_2150</name>
</gene>
<accession>A0A1H5K954</accession>
<name>A0A1H5K954_9MICO</name>
<evidence type="ECO:0000256" key="3">
    <source>
        <dbReference type="ARBA" id="ARBA00022801"/>
    </source>
</evidence>
<evidence type="ECO:0000259" key="6">
    <source>
        <dbReference type="Pfam" id="PF00884"/>
    </source>
</evidence>
<sequence length="523" mass="57898">MTATEQPDILLILADQLPAAALGSYGCTVPSVTPHLDALAERGVRFDRHYTPVPICGPSRVALLTGCSPAVTGGVANDSPRHPDVRYAPQDLREAGYTTTGIGKFHLVPHSEYPPDDLDEFGFDHVEITEDTKHGPWMDWIAQEHPERVDEAFATTWPAPYLSAMPPDGRDERDRWEQAQQRHLAPLAAEPHRPIVHPSPLPAELHQSTWIADRTIHHMQERDPDRPMFLYASFVDPHDPYDPPEPWWSFVDPDDVPSPVPQEWDRHNAPWQYPAFQDTKFGLDTFDEGTWATLRAAYFGSLAFVDEQIGRILTALRDSGRERDTLVLVTTDHGDLLGDHGLLMKGPWHYDSCIRVPMIAAGAGTEVGASFDGLTSHLDLRPTLLSAAGIDAGPSEGVRLPRSTTELSDHQGHDHLVVETNTSYVAPAGDQVRTLLSADGWRLTVFPDQEYGELFHLVDDPQEQTNRYDEPGCLQRRLQMTEELVAAMAAPSMAQYRPGTRPPATAPQTATRASAGTDRTVAS</sequence>
<dbReference type="GO" id="GO:0004065">
    <property type="term" value="F:arylsulfatase activity"/>
    <property type="evidence" value="ECO:0007669"/>
    <property type="project" value="TreeGrafter"/>
</dbReference>
<reference evidence="8" key="1">
    <citation type="submission" date="2016-10" db="EMBL/GenBank/DDBJ databases">
        <authorList>
            <person name="Varghese N."/>
            <person name="Submissions S."/>
        </authorList>
    </citation>
    <scope>NUCLEOTIDE SEQUENCE [LARGE SCALE GENOMIC DNA]</scope>
    <source>
        <strain evidence="8">DSM 21368</strain>
    </source>
</reference>
<dbReference type="PROSITE" id="PS00523">
    <property type="entry name" value="SULFATASE_1"/>
    <property type="match status" value="1"/>
</dbReference>
<protein>
    <submittedName>
        <fullName evidence="7">Arylsulfatase A</fullName>
    </submittedName>
</protein>
<proteinExistence type="inferred from homology"/>
<organism evidence="7 8">
    <name type="scientific">Ruania alba</name>
    <dbReference type="NCBI Taxonomy" id="648782"/>
    <lineage>
        <taxon>Bacteria</taxon>
        <taxon>Bacillati</taxon>
        <taxon>Actinomycetota</taxon>
        <taxon>Actinomycetes</taxon>
        <taxon>Micrococcales</taxon>
        <taxon>Ruaniaceae</taxon>
        <taxon>Ruania</taxon>
    </lineage>
</organism>
<dbReference type="RefSeq" id="WP_089773154.1">
    <property type="nucleotide sequence ID" value="NZ_FNTX01000002.1"/>
</dbReference>
<evidence type="ECO:0000313" key="8">
    <source>
        <dbReference type="Proteomes" id="UP000199220"/>
    </source>
</evidence>
<evidence type="ECO:0000313" key="7">
    <source>
        <dbReference type="EMBL" id="SEE61366.1"/>
    </source>
</evidence>
<dbReference type="Pfam" id="PF00884">
    <property type="entry name" value="Sulfatase"/>
    <property type="match status" value="1"/>
</dbReference>
<dbReference type="OrthoDB" id="9777306at2"/>
<dbReference type="InterPro" id="IPR024607">
    <property type="entry name" value="Sulfatase_CS"/>
</dbReference>
<keyword evidence="3" id="KW-0378">Hydrolase</keyword>
<dbReference type="PANTHER" id="PTHR42693:SF53">
    <property type="entry name" value="ENDO-4-O-SULFATASE"/>
    <property type="match status" value="1"/>
</dbReference>
<keyword evidence="4" id="KW-0106">Calcium</keyword>
<evidence type="ECO:0000256" key="2">
    <source>
        <dbReference type="ARBA" id="ARBA00022723"/>
    </source>
</evidence>
<evidence type="ECO:0000256" key="1">
    <source>
        <dbReference type="ARBA" id="ARBA00008779"/>
    </source>
</evidence>
<dbReference type="SUPFAM" id="SSF53649">
    <property type="entry name" value="Alkaline phosphatase-like"/>
    <property type="match status" value="1"/>
</dbReference>
<evidence type="ECO:0000256" key="4">
    <source>
        <dbReference type="ARBA" id="ARBA00022837"/>
    </source>
</evidence>
<dbReference type="InterPro" id="IPR017850">
    <property type="entry name" value="Alkaline_phosphatase_core_sf"/>
</dbReference>
<dbReference type="Proteomes" id="UP000199220">
    <property type="component" value="Unassembled WGS sequence"/>
</dbReference>
<dbReference type="STRING" id="648782.SAMN04488554_2150"/>
<dbReference type="PANTHER" id="PTHR42693">
    <property type="entry name" value="ARYLSULFATASE FAMILY MEMBER"/>
    <property type="match status" value="1"/>
</dbReference>
<dbReference type="PROSITE" id="PS00149">
    <property type="entry name" value="SULFATASE_2"/>
    <property type="match status" value="1"/>
</dbReference>
<dbReference type="Gene3D" id="3.40.720.10">
    <property type="entry name" value="Alkaline Phosphatase, subunit A"/>
    <property type="match status" value="1"/>
</dbReference>
<evidence type="ECO:0000256" key="5">
    <source>
        <dbReference type="SAM" id="MobiDB-lite"/>
    </source>
</evidence>
<dbReference type="AlphaFoldDB" id="A0A1H5K954"/>